<dbReference type="InterPro" id="IPR051340">
    <property type="entry name" value="Haloalkane_dehalogenase"/>
</dbReference>
<dbReference type="InterPro" id="IPR029058">
    <property type="entry name" value="AB_hydrolase_fold"/>
</dbReference>
<name>A0A7W8E6K1_9BACT</name>
<organism evidence="3 4">
    <name type="scientific">Granulicella aggregans</name>
    <dbReference type="NCBI Taxonomy" id="474949"/>
    <lineage>
        <taxon>Bacteria</taxon>
        <taxon>Pseudomonadati</taxon>
        <taxon>Acidobacteriota</taxon>
        <taxon>Terriglobia</taxon>
        <taxon>Terriglobales</taxon>
        <taxon>Acidobacteriaceae</taxon>
        <taxon>Granulicella</taxon>
    </lineage>
</organism>
<dbReference type="EC" id="3.8.1.5" evidence="3"/>
<dbReference type="AlphaFoldDB" id="A0A7W8E6K1"/>
<accession>A0A7W8E6K1</accession>
<dbReference type="Gene3D" id="3.40.50.1820">
    <property type="entry name" value="alpha/beta hydrolase"/>
    <property type="match status" value="1"/>
</dbReference>
<comment type="caution">
    <text evidence="3">The sequence shown here is derived from an EMBL/GenBank/DDBJ whole genome shotgun (WGS) entry which is preliminary data.</text>
</comment>
<sequence length="282" mass="32621">MEYPFEDHWFPYRDGFMHYVDEGSGPTILLLHGNPTWSFLYRNVIKELQGSCRLIAPDYFGFGLSNAPSDFDFSPSSHASVVKDLIERLDLEDIILVVQDWGGPIGMSYAIQNSANVRGLVVMNSWAWEASIPQKLFSLVMGSWPLGYMLQTRLNLFARKIVPQGIFHKEKITDELQKAYTEPFPTPASRLPTWVFPRQIRLSRDWLRAIESRLHLLSDKPTQILWGAKDEPGFRPVEMRRWQSHLRSHRTEVLDDASHYVQEDRPDRVVAAILSVIQRTPR</sequence>
<feature type="domain" description="AB hydrolase-1" evidence="2">
    <location>
        <begin position="26"/>
        <end position="266"/>
    </location>
</feature>
<dbReference type="GO" id="GO:0004301">
    <property type="term" value="F:epoxide hydrolase activity"/>
    <property type="evidence" value="ECO:0007669"/>
    <property type="project" value="TreeGrafter"/>
</dbReference>
<dbReference type="SUPFAM" id="SSF53474">
    <property type="entry name" value="alpha/beta-Hydrolases"/>
    <property type="match status" value="1"/>
</dbReference>
<keyword evidence="4" id="KW-1185">Reference proteome</keyword>
<dbReference type="Pfam" id="PF00561">
    <property type="entry name" value="Abhydrolase_1"/>
    <property type="match status" value="1"/>
</dbReference>
<evidence type="ECO:0000259" key="2">
    <source>
        <dbReference type="Pfam" id="PF00561"/>
    </source>
</evidence>
<dbReference type="Proteomes" id="UP000540989">
    <property type="component" value="Unassembled WGS sequence"/>
</dbReference>
<gene>
    <name evidence="3" type="ORF">HDF16_005145</name>
</gene>
<dbReference type="GO" id="GO:0018786">
    <property type="term" value="F:haloalkane dehalogenase activity"/>
    <property type="evidence" value="ECO:0007669"/>
    <property type="project" value="UniProtKB-EC"/>
</dbReference>
<dbReference type="PANTHER" id="PTHR42977">
    <property type="entry name" value="HYDROLASE-RELATED"/>
    <property type="match status" value="1"/>
</dbReference>
<dbReference type="EMBL" id="JACHIP010000013">
    <property type="protein sequence ID" value="MBB5060409.1"/>
    <property type="molecule type" value="Genomic_DNA"/>
</dbReference>
<evidence type="ECO:0000256" key="1">
    <source>
        <dbReference type="ARBA" id="ARBA00022801"/>
    </source>
</evidence>
<protein>
    <submittedName>
        <fullName evidence="3">Haloalkane dehalogenase</fullName>
        <ecNumber evidence="3">3.8.1.5</ecNumber>
    </submittedName>
</protein>
<evidence type="ECO:0000313" key="3">
    <source>
        <dbReference type="EMBL" id="MBB5060409.1"/>
    </source>
</evidence>
<reference evidence="3 4" key="1">
    <citation type="submission" date="2020-08" db="EMBL/GenBank/DDBJ databases">
        <title>Genomic Encyclopedia of Type Strains, Phase IV (KMG-V): Genome sequencing to study the core and pangenomes of soil and plant-associated prokaryotes.</title>
        <authorList>
            <person name="Whitman W."/>
        </authorList>
    </citation>
    <scope>NUCLEOTIDE SEQUENCE [LARGE SCALE GENOMIC DNA]</scope>
    <source>
        <strain evidence="3 4">M8UP14</strain>
    </source>
</reference>
<keyword evidence="1 3" id="KW-0378">Hydrolase</keyword>
<dbReference type="InterPro" id="IPR000073">
    <property type="entry name" value="AB_hydrolase_1"/>
</dbReference>
<proteinExistence type="predicted"/>
<dbReference type="PANTHER" id="PTHR42977:SF3">
    <property type="entry name" value="AB HYDROLASE-1 DOMAIN-CONTAINING PROTEIN"/>
    <property type="match status" value="1"/>
</dbReference>
<evidence type="ECO:0000313" key="4">
    <source>
        <dbReference type="Proteomes" id="UP000540989"/>
    </source>
</evidence>